<dbReference type="GO" id="GO:0005829">
    <property type="term" value="C:cytosol"/>
    <property type="evidence" value="ECO:0007669"/>
    <property type="project" value="TreeGrafter"/>
</dbReference>
<gene>
    <name evidence="3" type="ORF">DEH84_18805</name>
</gene>
<dbReference type="PANTHER" id="PTHR47894">
    <property type="entry name" value="HTH-TYPE TRANSCRIPTIONAL REGULATOR GADX"/>
    <property type="match status" value="1"/>
</dbReference>
<evidence type="ECO:0000259" key="2">
    <source>
        <dbReference type="Pfam" id="PF12625"/>
    </source>
</evidence>
<dbReference type="PANTHER" id="PTHR47894:SF1">
    <property type="entry name" value="HTH-TYPE TRANSCRIPTIONAL REGULATOR VQSM"/>
    <property type="match status" value="1"/>
</dbReference>
<name>A0A2U8FX40_9BURK</name>
<keyword evidence="3" id="KW-0614">Plasmid</keyword>
<geneLocation type="plasmid" evidence="4">
    <name>ptb101</name>
</geneLocation>
<dbReference type="InterPro" id="IPR032687">
    <property type="entry name" value="AraC-type_N"/>
</dbReference>
<keyword evidence="4" id="KW-1185">Reference proteome</keyword>
<feature type="domain" description="HTH-type transcriptional regulator AraC-type N-terminal" evidence="2">
    <location>
        <begin position="62"/>
        <end position="248"/>
    </location>
</feature>
<reference evidence="3 4" key="1">
    <citation type="submission" date="2018-05" db="EMBL/GenBank/DDBJ databases">
        <title>complete genome sequence of Aquabacterium olei NBRC 110486.</title>
        <authorList>
            <person name="Tang B."/>
            <person name="Chang J."/>
            <person name="Zhang L."/>
            <person name="Yang H."/>
        </authorList>
    </citation>
    <scope>NUCLEOTIDE SEQUENCE [LARGE SCALE GENOMIC DNA]</scope>
    <source>
        <strain evidence="3 4">NBRC 110486</strain>
        <plasmid evidence="4">Plasmid ptb101</plasmid>
    </source>
</reference>
<sequence>MQGNGRHLRSLDMVGDAGHCLGGGFDTTLQLRTSRLSFLAMDLHTLPCVFAQTYLELVSELGWSRRDVLRQAGLTARQVNAASGMGLEAYRRLLLAVRDAALRAGSGTAVGIEMGWRLPPTAFGPLGMALLSSATLGDALALTEKYWPLYGMGLTFLVRQERDLCVLEFAALPFVPPDVRDIVLESVMASIYRSTVALAGVNALRGQVWFDFPEPPHAAGARRRLGDVRYGMPATQWRVSSAGLDQPLPMANAVSLRQAIAQCELELTQRLHTRAGLVSEVSRLLALGVNRPGFCGGQLL</sequence>
<dbReference type="KEGG" id="aon:DEH84_18805"/>
<proteinExistence type="predicted"/>
<dbReference type="Proteomes" id="UP000244892">
    <property type="component" value="Plasmid pTB101"/>
</dbReference>
<evidence type="ECO:0000256" key="1">
    <source>
        <dbReference type="ARBA" id="ARBA00023125"/>
    </source>
</evidence>
<evidence type="ECO:0000313" key="4">
    <source>
        <dbReference type="Proteomes" id="UP000244892"/>
    </source>
</evidence>
<protein>
    <recommendedName>
        <fullName evidence="2">HTH-type transcriptional regulator AraC-type N-terminal domain-containing protein</fullName>
    </recommendedName>
</protein>
<dbReference type="GO" id="GO:0003700">
    <property type="term" value="F:DNA-binding transcription factor activity"/>
    <property type="evidence" value="ECO:0007669"/>
    <property type="project" value="TreeGrafter"/>
</dbReference>
<dbReference type="AlphaFoldDB" id="A0A2U8FX40"/>
<keyword evidence="1" id="KW-0238">DNA-binding</keyword>
<evidence type="ECO:0000313" key="3">
    <source>
        <dbReference type="EMBL" id="AWI55629.1"/>
    </source>
</evidence>
<dbReference type="Pfam" id="PF12625">
    <property type="entry name" value="Arabinose_bd"/>
    <property type="match status" value="1"/>
</dbReference>
<dbReference type="GO" id="GO:0000976">
    <property type="term" value="F:transcription cis-regulatory region binding"/>
    <property type="evidence" value="ECO:0007669"/>
    <property type="project" value="TreeGrafter"/>
</dbReference>
<organism evidence="3 4">
    <name type="scientific">Aquabacterium olei</name>
    <dbReference type="NCBI Taxonomy" id="1296669"/>
    <lineage>
        <taxon>Bacteria</taxon>
        <taxon>Pseudomonadati</taxon>
        <taxon>Pseudomonadota</taxon>
        <taxon>Betaproteobacteria</taxon>
        <taxon>Burkholderiales</taxon>
        <taxon>Aquabacterium</taxon>
    </lineage>
</organism>
<dbReference type="EMBL" id="CP029211">
    <property type="protein sequence ID" value="AWI55629.1"/>
    <property type="molecule type" value="Genomic_DNA"/>
</dbReference>
<accession>A0A2U8FX40</accession>